<gene>
    <name evidence="1" type="ORF">MNBD_ALPHA11-702</name>
</gene>
<dbReference type="InterPro" id="IPR027443">
    <property type="entry name" value="IPNS-like_sf"/>
</dbReference>
<dbReference type="SUPFAM" id="SSF51197">
    <property type="entry name" value="Clavaminate synthase-like"/>
    <property type="match status" value="1"/>
</dbReference>
<organism evidence="1">
    <name type="scientific">hydrothermal vent metagenome</name>
    <dbReference type="NCBI Taxonomy" id="652676"/>
    <lineage>
        <taxon>unclassified sequences</taxon>
        <taxon>metagenomes</taxon>
        <taxon>ecological metagenomes</taxon>
    </lineage>
</organism>
<proteinExistence type="predicted"/>
<dbReference type="AlphaFoldDB" id="A0A3B0UF57"/>
<name>A0A3B0UF57_9ZZZZ</name>
<reference evidence="1" key="1">
    <citation type="submission" date="2018-06" db="EMBL/GenBank/DDBJ databases">
        <authorList>
            <person name="Zhirakovskaya E."/>
        </authorList>
    </citation>
    <scope>NUCLEOTIDE SEQUENCE</scope>
</reference>
<evidence type="ECO:0000313" key="1">
    <source>
        <dbReference type="EMBL" id="VAW25232.1"/>
    </source>
</evidence>
<evidence type="ECO:0008006" key="2">
    <source>
        <dbReference type="Google" id="ProtNLM"/>
    </source>
</evidence>
<dbReference type="EMBL" id="UOEQ01000589">
    <property type="protein sequence ID" value="VAW25232.1"/>
    <property type="molecule type" value="Genomic_DNA"/>
</dbReference>
<sequence length="229" mass="25988">MPLTKQSNDNSTDVDVQAIRGWMGTQAETKSVAGFVAGPGIQRLELKFDIDLLNEALEQCLKLDAYMGNMQDQGFAAMPLTQRPGQTEWTTNDLSGRYWIRTGEDYIEEPREDLVPEIDFSQFNPKFKGTYFEHVHQELAKRFPIGRTRVLSKGLYNCNSWHRDPEPRLHIPLITNPGSLFVVNHHVTHLPADGSVYFTDTRGYHTALNGGETQRVHIVAALAYEQVKE</sequence>
<protein>
    <recommendedName>
        <fullName evidence="2">Aspartyl/asparaginy/proline hydroxylase domain-containing protein</fullName>
    </recommendedName>
</protein>
<accession>A0A3B0UF57</accession>
<dbReference type="Gene3D" id="2.60.120.330">
    <property type="entry name" value="B-lactam Antibiotic, Isopenicillin N Synthase, Chain"/>
    <property type="match status" value="1"/>
</dbReference>